<feature type="transmembrane region" description="Helical" evidence="6">
    <location>
        <begin position="206"/>
        <end position="233"/>
    </location>
</feature>
<dbReference type="CDD" id="cd06581">
    <property type="entry name" value="TM_PBP1_LivM_like"/>
    <property type="match status" value="1"/>
</dbReference>
<accession>A0ABV7AER7</accession>
<feature type="transmembrane region" description="Helical" evidence="6">
    <location>
        <begin position="88"/>
        <end position="108"/>
    </location>
</feature>
<evidence type="ECO:0000256" key="3">
    <source>
        <dbReference type="ARBA" id="ARBA00022692"/>
    </source>
</evidence>
<evidence type="ECO:0000313" key="8">
    <source>
        <dbReference type="Proteomes" id="UP001595443"/>
    </source>
</evidence>
<keyword evidence="4 6" id="KW-1133">Transmembrane helix</keyword>
<feature type="transmembrane region" description="Helical" evidence="6">
    <location>
        <begin position="12"/>
        <end position="33"/>
    </location>
</feature>
<evidence type="ECO:0000256" key="2">
    <source>
        <dbReference type="ARBA" id="ARBA00022475"/>
    </source>
</evidence>
<reference evidence="8" key="1">
    <citation type="journal article" date="2019" name="Int. J. Syst. Evol. Microbiol.">
        <title>The Global Catalogue of Microorganisms (GCM) 10K type strain sequencing project: providing services to taxonomists for standard genome sequencing and annotation.</title>
        <authorList>
            <consortium name="The Broad Institute Genomics Platform"/>
            <consortium name="The Broad Institute Genome Sequencing Center for Infectious Disease"/>
            <person name="Wu L."/>
            <person name="Ma J."/>
        </authorList>
    </citation>
    <scope>NUCLEOTIDE SEQUENCE [LARGE SCALE GENOMIC DNA]</scope>
    <source>
        <strain evidence="8">KCTC 62192</strain>
    </source>
</reference>
<evidence type="ECO:0000256" key="1">
    <source>
        <dbReference type="ARBA" id="ARBA00004651"/>
    </source>
</evidence>
<evidence type="ECO:0000256" key="4">
    <source>
        <dbReference type="ARBA" id="ARBA00022989"/>
    </source>
</evidence>
<keyword evidence="3 6" id="KW-0812">Transmembrane</keyword>
<keyword evidence="5 6" id="KW-0472">Membrane</keyword>
<comment type="subcellular location">
    <subcellularLocation>
        <location evidence="1">Cell membrane</location>
        <topology evidence="1">Multi-pass membrane protein</topology>
    </subcellularLocation>
</comment>
<protein>
    <submittedName>
        <fullName evidence="7">Branched-chain amino acid ABC transporter permease</fullName>
    </submittedName>
</protein>
<keyword evidence="8" id="KW-1185">Reference proteome</keyword>
<comment type="caution">
    <text evidence="7">The sequence shown here is derived from an EMBL/GenBank/DDBJ whole genome shotgun (WGS) entry which is preliminary data.</text>
</comment>
<evidence type="ECO:0000313" key="7">
    <source>
        <dbReference type="EMBL" id="MFC2967545.1"/>
    </source>
</evidence>
<dbReference type="InterPro" id="IPR001851">
    <property type="entry name" value="ABC_transp_permease"/>
</dbReference>
<dbReference type="RefSeq" id="WP_377832196.1">
    <property type="nucleotide sequence ID" value="NZ_JBHRSK010000004.1"/>
</dbReference>
<feature type="transmembrane region" description="Helical" evidence="6">
    <location>
        <begin position="290"/>
        <end position="312"/>
    </location>
</feature>
<sequence length="318" mass="35007">MLKIDLKKQGHSIVVWALLLTMPYWINAVGGYTELGTQVVVMGLAAMSLNFLLGYTGVLSFGHAAYFGLGAYGVGMTIRYLVPSTGLGMLVGTGVGALAAALIGPMIVRLRGVYFAMVTIAFAQVFYFIAFRWNNVTGGDDGLTNWTRQQIHLGVATLDIQHQPVTFYYFVLAIFALAVAAMAFLLQSPFGRTLIAIRENERRTRFLGISVNFHIWTSWVISCSFMALSGTLYALLNNFVDPRALYWTQSGVFVIMCVLGGMRSFWGPLVGAAIYVVLQDYLSSATPNWMSFIGLVFVIAVLFFPRGVLGIIRRRSVE</sequence>
<feature type="transmembrane region" description="Helical" evidence="6">
    <location>
        <begin position="167"/>
        <end position="186"/>
    </location>
</feature>
<evidence type="ECO:0000256" key="6">
    <source>
        <dbReference type="SAM" id="Phobius"/>
    </source>
</evidence>
<feature type="transmembrane region" description="Helical" evidence="6">
    <location>
        <begin position="113"/>
        <end position="133"/>
    </location>
</feature>
<dbReference type="Proteomes" id="UP001595443">
    <property type="component" value="Unassembled WGS sequence"/>
</dbReference>
<dbReference type="PANTHER" id="PTHR30482">
    <property type="entry name" value="HIGH-AFFINITY BRANCHED-CHAIN AMINO ACID TRANSPORT SYSTEM PERMEASE"/>
    <property type="match status" value="1"/>
</dbReference>
<evidence type="ECO:0000256" key="5">
    <source>
        <dbReference type="ARBA" id="ARBA00023136"/>
    </source>
</evidence>
<feature type="transmembrane region" description="Helical" evidence="6">
    <location>
        <begin position="253"/>
        <end position="278"/>
    </location>
</feature>
<dbReference type="EMBL" id="JBHRSK010000004">
    <property type="protein sequence ID" value="MFC2967545.1"/>
    <property type="molecule type" value="Genomic_DNA"/>
</dbReference>
<dbReference type="InterPro" id="IPR043428">
    <property type="entry name" value="LivM-like"/>
</dbReference>
<organism evidence="7 8">
    <name type="scientific">Acidimangrovimonas pyrenivorans</name>
    <dbReference type="NCBI Taxonomy" id="2030798"/>
    <lineage>
        <taxon>Bacteria</taxon>
        <taxon>Pseudomonadati</taxon>
        <taxon>Pseudomonadota</taxon>
        <taxon>Alphaproteobacteria</taxon>
        <taxon>Rhodobacterales</taxon>
        <taxon>Paracoccaceae</taxon>
        <taxon>Acidimangrovimonas</taxon>
    </lineage>
</organism>
<dbReference type="Pfam" id="PF02653">
    <property type="entry name" value="BPD_transp_2"/>
    <property type="match status" value="1"/>
</dbReference>
<dbReference type="PANTHER" id="PTHR30482:SF17">
    <property type="entry name" value="ABC TRANSPORTER ATP-BINDING PROTEIN"/>
    <property type="match status" value="1"/>
</dbReference>
<name>A0ABV7AER7_9RHOB</name>
<gene>
    <name evidence="7" type="ORF">ACFOES_05520</name>
</gene>
<keyword evidence="2" id="KW-1003">Cell membrane</keyword>
<proteinExistence type="predicted"/>